<reference evidence="2 3" key="1">
    <citation type="journal article" name="Sci. Rep.">
        <title>Genome-scale phylogenetic analyses confirm Olpidium as the closest living zoosporic fungus to the non-flagellated, terrestrial fungi.</title>
        <authorList>
            <person name="Chang Y."/>
            <person name="Rochon D."/>
            <person name="Sekimoto S."/>
            <person name="Wang Y."/>
            <person name="Chovatia M."/>
            <person name="Sandor L."/>
            <person name="Salamov A."/>
            <person name="Grigoriev I.V."/>
            <person name="Stajich J.E."/>
            <person name="Spatafora J.W."/>
        </authorList>
    </citation>
    <scope>NUCLEOTIDE SEQUENCE [LARGE SCALE GENOMIC DNA]</scope>
    <source>
        <strain evidence="2">S191</strain>
    </source>
</reference>
<dbReference type="SUPFAM" id="SSF52540">
    <property type="entry name" value="P-loop containing nucleoside triphosphate hydrolases"/>
    <property type="match status" value="1"/>
</dbReference>
<dbReference type="OrthoDB" id="3046016at2759"/>
<keyword evidence="2" id="KW-0378">Hydrolase</keyword>
<feature type="domain" description="AAA+ ATPase" evidence="1">
    <location>
        <begin position="20"/>
        <end position="158"/>
    </location>
</feature>
<dbReference type="Proteomes" id="UP000673691">
    <property type="component" value="Unassembled WGS sequence"/>
</dbReference>
<dbReference type="PANTHER" id="PTHR14690">
    <property type="entry name" value="IQ MOTIF CONTAINING WITH AAA DOMAIN 1"/>
    <property type="match status" value="1"/>
</dbReference>
<dbReference type="GO" id="GO:0005524">
    <property type="term" value="F:ATP binding"/>
    <property type="evidence" value="ECO:0007669"/>
    <property type="project" value="InterPro"/>
</dbReference>
<dbReference type="AlphaFoldDB" id="A0A8H8DID0"/>
<dbReference type="PANTHER" id="PTHR14690:SF0">
    <property type="entry name" value="IQ MOTIF CONTAINING WITH AAA DOMAIN 1"/>
    <property type="match status" value="1"/>
</dbReference>
<evidence type="ECO:0000313" key="3">
    <source>
        <dbReference type="Proteomes" id="UP000673691"/>
    </source>
</evidence>
<organism evidence="2 3">
    <name type="scientific">Olpidium bornovanus</name>
    <dbReference type="NCBI Taxonomy" id="278681"/>
    <lineage>
        <taxon>Eukaryota</taxon>
        <taxon>Fungi</taxon>
        <taxon>Fungi incertae sedis</taxon>
        <taxon>Olpidiomycota</taxon>
        <taxon>Olpidiomycotina</taxon>
        <taxon>Olpidiomycetes</taxon>
        <taxon>Olpidiales</taxon>
        <taxon>Olpidiaceae</taxon>
        <taxon>Olpidium</taxon>
    </lineage>
</organism>
<dbReference type="Pfam" id="PF00004">
    <property type="entry name" value="AAA"/>
    <property type="match status" value="1"/>
</dbReference>
<dbReference type="SMART" id="SM00382">
    <property type="entry name" value="AAA"/>
    <property type="match status" value="1"/>
</dbReference>
<dbReference type="InterPro" id="IPR003593">
    <property type="entry name" value="AAA+_ATPase"/>
</dbReference>
<dbReference type="EMBL" id="JAEFCI010006788">
    <property type="protein sequence ID" value="KAG5459473.1"/>
    <property type="molecule type" value="Genomic_DNA"/>
</dbReference>
<comment type="caution">
    <text evidence="2">The sequence shown here is derived from an EMBL/GenBank/DDBJ whole genome shotgun (WGS) entry which is preliminary data.</text>
</comment>
<gene>
    <name evidence="2" type="ORF">BJ554DRAFT_120</name>
</gene>
<feature type="non-terminal residue" evidence="2">
    <location>
        <position position="202"/>
    </location>
</feature>
<proteinExistence type="predicted"/>
<dbReference type="InterPro" id="IPR052267">
    <property type="entry name" value="N-DRC_Component"/>
</dbReference>
<protein>
    <submittedName>
        <fullName evidence="2">P-loop containing nucleoside triphosphate hydrolase protein</fullName>
    </submittedName>
</protein>
<dbReference type="Gene3D" id="3.40.50.300">
    <property type="entry name" value="P-loop containing nucleotide triphosphate hydrolases"/>
    <property type="match status" value="1"/>
</dbReference>
<dbReference type="Gene3D" id="1.10.8.60">
    <property type="match status" value="1"/>
</dbReference>
<dbReference type="InterPro" id="IPR027417">
    <property type="entry name" value="P-loop_NTPase"/>
</dbReference>
<dbReference type="GO" id="GO:0016887">
    <property type="term" value="F:ATP hydrolysis activity"/>
    <property type="evidence" value="ECO:0007669"/>
    <property type="project" value="InterPro"/>
</dbReference>
<accession>A0A8H8DID0</accession>
<dbReference type="InterPro" id="IPR003959">
    <property type="entry name" value="ATPase_AAA_core"/>
</dbReference>
<sequence>MVEYCILPLGFEGITETAPRVASVLLYGPQGCGKTMLVKAIATEAGANLFNISPSNTANEYKGKANVTKMIHMVFKVAKLKAPSVIFLGNAEMVFAKKVPKDDTTDPKRIRKDLLKAVKGIKPSDRVLLVGTSDKPWDADLKAMVPCFDKMICVPKPDYAARQMLWGVGILRNLPHPQSLRNVHTSLLARYSEGITTAGIFR</sequence>
<name>A0A8H8DID0_9FUNG</name>
<evidence type="ECO:0000259" key="1">
    <source>
        <dbReference type="SMART" id="SM00382"/>
    </source>
</evidence>
<evidence type="ECO:0000313" key="2">
    <source>
        <dbReference type="EMBL" id="KAG5459473.1"/>
    </source>
</evidence>
<keyword evidence="3" id="KW-1185">Reference proteome</keyword>